<dbReference type="PRINTS" id="PR01035">
    <property type="entry name" value="TCRTETA"/>
</dbReference>
<dbReference type="SUPFAM" id="SSF103473">
    <property type="entry name" value="MFS general substrate transporter"/>
    <property type="match status" value="1"/>
</dbReference>
<feature type="transmembrane region" description="Helical" evidence="6">
    <location>
        <begin position="401"/>
        <end position="428"/>
    </location>
</feature>
<evidence type="ECO:0000256" key="2">
    <source>
        <dbReference type="ARBA" id="ARBA00022448"/>
    </source>
</evidence>
<feature type="transmembrane region" description="Helical" evidence="6">
    <location>
        <begin position="174"/>
        <end position="194"/>
    </location>
</feature>
<comment type="caution">
    <text evidence="8">The sequence shown here is derived from an EMBL/GenBank/DDBJ whole genome shotgun (WGS) entry which is preliminary data.</text>
</comment>
<feature type="transmembrane region" description="Helical" evidence="6">
    <location>
        <begin position="79"/>
        <end position="100"/>
    </location>
</feature>
<feature type="transmembrane region" description="Helical" evidence="6">
    <location>
        <begin position="115"/>
        <end position="137"/>
    </location>
</feature>
<reference evidence="8" key="1">
    <citation type="journal article" date="2020" name="Mol. Plant Microbe Interact.">
        <title>Genome Sequence of the Biocontrol Agent Coniothyrium minitans strain Conio (IMI 134523).</title>
        <authorList>
            <person name="Patel D."/>
            <person name="Shittu T.A."/>
            <person name="Baroncelli R."/>
            <person name="Muthumeenakshi S."/>
            <person name="Osborne T.H."/>
            <person name="Janganan T.K."/>
            <person name="Sreenivasaprasad S."/>
        </authorList>
    </citation>
    <scope>NUCLEOTIDE SEQUENCE</scope>
    <source>
        <strain evidence="8">Conio</strain>
    </source>
</reference>
<dbReference type="Gene3D" id="1.20.1250.20">
    <property type="entry name" value="MFS general substrate transporter like domains"/>
    <property type="match status" value="1"/>
</dbReference>
<dbReference type="CDD" id="cd17330">
    <property type="entry name" value="MFS_SLC46_TetA_like"/>
    <property type="match status" value="1"/>
</dbReference>
<keyword evidence="9" id="KW-1185">Reference proteome</keyword>
<dbReference type="InterPro" id="IPR020846">
    <property type="entry name" value="MFS_dom"/>
</dbReference>
<feature type="transmembrane region" description="Helical" evidence="6">
    <location>
        <begin position="307"/>
        <end position="329"/>
    </location>
</feature>
<keyword evidence="5 6" id="KW-0472">Membrane</keyword>
<dbReference type="InterPro" id="IPR036259">
    <property type="entry name" value="MFS_trans_sf"/>
</dbReference>
<dbReference type="PANTHER" id="PTHR23504:SF3">
    <property type="entry name" value="MAJOR FACILITATOR SUPERFAMILY (MFS) PROFILE DOMAIN-CONTAINING PROTEIN"/>
    <property type="match status" value="1"/>
</dbReference>
<feature type="transmembrane region" description="Helical" evidence="6">
    <location>
        <begin position="206"/>
        <end position="228"/>
    </location>
</feature>
<dbReference type="OrthoDB" id="419616at2759"/>
<dbReference type="EMBL" id="WJXW01000011">
    <property type="protein sequence ID" value="KAF9732049.1"/>
    <property type="molecule type" value="Genomic_DNA"/>
</dbReference>
<feature type="transmembrane region" description="Helical" evidence="6">
    <location>
        <begin position="341"/>
        <end position="364"/>
    </location>
</feature>
<keyword evidence="2" id="KW-0813">Transport</keyword>
<dbReference type="InterPro" id="IPR011701">
    <property type="entry name" value="MFS"/>
</dbReference>
<dbReference type="AlphaFoldDB" id="A0A9P6GD62"/>
<dbReference type="InterPro" id="IPR001958">
    <property type="entry name" value="Tet-R_TetA/multi-R_MdtG-like"/>
</dbReference>
<evidence type="ECO:0000256" key="3">
    <source>
        <dbReference type="ARBA" id="ARBA00022692"/>
    </source>
</evidence>
<dbReference type="Proteomes" id="UP000756921">
    <property type="component" value="Unassembled WGS sequence"/>
</dbReference>
<name>A0A9P6GD62_9PLEO</name>
<comment type="subcellular location">
    <subcellularLocation>
        <location evidence="1">Membrane</location>
        <topology evidence="1">Multi-pass membrane protein</topology>
    </subcellularLocation>
</comment>
<feature type="domain" description="Major facilitator superfamily (MFS) profile" evidence="7">
    <location>
        <begin position="78"/>
        <end position="500"/>
    </location>
</feature>
<sequence>MASSKEVLRGLLQAAAPSTSISRSQGDHSLIKANDERTPLLTAVASAPLAEAGEAEVSANAAHHEAESDEAKTLDMTQIILLCYTRVVEPIAFFSIFPYINYMIEKTGGIPKDSVGFYSGMIESLFSLTQMCVMMFWGIAADRFGRKPVLALSLYGVASCTALFGLSQSLWQMILFRCLAGMFAGTVVTVRAMLTENSTKATQARVFSYFAFAGNIGIFVGPLIGGALERPAVKFPSIFGHVQFFNDYPYALPGFVCSLVGLSAAVLVTFNVRETLHIHQSKKTSNGPAMTTWELIQYPGVARVMLIYNYCMLLAFAFTAAFPVFMYTPVNLGGLELSPEWQSIFMAIGGLSQAFWLLFLFPYLHKRIGTGSILRFNAITWPIFFLSHPASNILLRHGLKVPFWILYPVFNILGSSVAMAFTGVQLALNDISPSHESFGTLNALVLALQSGIRAIVPAASTTLYAIGVKYHILSGLLFWLVVILVAIGFNFVLTLLPEEAQGKPKSSLHGDEETIVR</sequence>
<evidence type="ECO:0000256" key="6">
    <source>
        <dbReference type="SAM" id="Phobius"/>
    </source>
</evidence>
<feature type="transmembrane region" description="Helical" evidence="6">
    <location>
        <begin position="248"/>
        <end position="272"/>
    </location>
</feature>
<dbReference type="GO" id="GO:0016020">
    <property type="term" value="C:membrane"/>
    <property type="evidence" value="ECO:0007669"/>
    <property type="project" value="UniProtKB-SubCell"/>
</dbReference>
<feature type="transmembrane region" description="Helical" evidence="6">
    <location>
        <begin position="149"/>
        <end position="168"/>
    </location>
</feature>
<proteinExistence type="predicted"/>
<evidence type="ECO:0000313" key="9">
    <source>
        <dbReference type="Proteomes" id="UP000756921"/>
    </source>
</evidence>
<evidence type="ECO:0000313" key="8">
    <source>
        <dbReference type="EMBL" id="KAF9732049.1"/>
    </source>
</evidence>
<protein>
    <submittedName>
        <fullName evidence="8">Major facilitator superfamily transporter</fullName>
    </submittedName>
</protein>
<keyword evidence="3 6" id="KW-0812">Transmembrane</keyword>
<dbReference type="Pfam" id="PF07690">
    <property type="entry name" value="MFS_1"/>
    <property type="match status" value="1"/>
</dbReference>
<feature type="transmembrane region" description="Helical" evidence="6">
    <location>
        <begin position="440"/>
        <end position="466"/>
    </location>
</feature>
<organism evidence="8 9">
    <name type="scientific">Paraphaeosphaeria minitans</name>
    <dbReference type="NCBI Taxonomy" id="565426"/>
    <lineage>
        <taxon>Eukaryota</taxon>
        <taxon>Fungi</taxon>
        <taxon>Dikarya</taxon>
        <taxon>Ascomycota</taxon>
        <taxon>Pezizomycotina</taxon>
        <taxon>Dothideomycetes</taxon>
        <taxon>Pleosporomycetidae</taxon>
        <taxon>Pleosporales</taxon>
        <taxon>Massarineae</taxon>
        <taxon>Didymosphaeriaceae</taxon>
        <taxon>Paraphaeosphaeria</taxon>
    </lineage>
</organism>
<evidence type="ECO:0000259" key="7">
    <source>
        <dbReference type="PROSITE" id="PS50850"/>
    </source>
</evidence>
<dbReference type="PROSITE" id="PS50850">
    <property type="entry name" value="MFS"/>
    <property type="match status" value="1"/>
</dbReference>
<dbReference type="PANTHER" id="PTHR23504">
    <property type="entry name" value="MAJOR FACILITATOR SUPERFAMILY DOMAIN-CONTAINING PROTEIN 10"/>
    <property type="match status" value="1"/>
</dbReference>
<evidence type="ECO:0000256" key="1">
    <source>
        <dbReference type="ARBA" id="ARBA00004141"/>
    </source>
</evidence>
<gene>
    <name evidence="8" type="ORF">PMIN01_09978</name>
</gene>
<feature type="transmembrane region" description="Helical" evidence="6">
    <location>
        <begin position="472"/>
        <end position="496"/>
    </location>
</feature>
<keyword evidence="4 6" id="KW-1133">Transmembrane helix</keyword>
<accession>A0A9P6GD62</accession>
<dbReference type="GO" id="GO:0022857">
    <property type="term" value="F:transmembrane transporter activity"/>
    <property type="evidence" value="ECO:0007669"/>
    <property type="project" value="InterPro"/>
</dbReference>
<evidence type="ECO:0000256" key="5">
    <source>
        <dbReference type="ARBA" id="ARBA00023136"/>
    </source>
</evidence>
<evidence type="ECO:0000256" key="4">
    <source>
        <dbReference type="ARBA" id="ARBA00022989"/>
    </source>
</evidence>